<organism evidence="1 2">
    <name type="scientific">Madurella fahalii</name>
    <dbReference type="NCBI Taxonomy" id="1157608"/>
    <lineage>
        <taxon>Eukaryota</taxon>
        <taxon>Fungi</taxon>
        <taxon>Dikarya</taxon>
        <taxon>Ascomycota</taxon>
        <taxon>Pezizomycotina</taxon>
        <taxon>Sordariomycetes</taxon>
        <taxon>Sordariomycetidae</taxon>
        <taxon>Sordariales</taxon>
        <taxon>Sordariales incertae sedis</taxon>
        <taxon>Madurella</taxon>
    </lineage>
</organism>
<keyword evidence="2" id="KW-1185">Reference proteome</keyword>
<dbReference type="EMBL" id="BAAFSV010000004">
    <property type="protein sequence ID" value="GAB1317678.1"/>
    <property type="molecule type" value="Genomic_DNA"/>
</dbReference>
<accession>A0ABQ0GIS1</accession>
<protein>
    <submittedName>
        <fullName evidence="1">Uncharacterized protein</fullName>
    </submittedName>
</protein>
<comment type="caution">
    <text evidence="1">The sequence shown here is derived from an EMBL/GenBank/DDBJ whole genome shotgun (WGS) entry which is preliminary data.</text>
</comment>
<dbReference type="Proteomes" id="UP001628179">
    <property type="component" value="Unassembled WGS sequence"/>
</dbReference>
<evidence type="ECO:0000313" key="1">
    <source>
        <dbReference type="EMBL" id="GAB1317678.1"/>
    </source>
</evidence>
<proteinExistence type="predicted"/>
<reference evidence="1 2" key="1">
    <citation type="submission" date="2024-09" db="EMBL/GenBank/DDBJ databases">
        <title>Itraconazole resistance in Madurella fahalii resulting from another homologue of gene encoding cytochrome P450 14-alpha sterol demethylase (CYP51).</title>
        <authorList>
            <person name="Yoshioka I."/>
            <person name="Fahal A.H."/>
            <person name="Kaneko S."/>
            <person name="Yaguchi T."/>
        </authorList>
    </citation>
    <scope>NUCLEOTIDE SEQUENCE [LARGE SCALE GENOMIC DNA]</scope>
    <source>
        <strain evidence="1 2">IFM 68171</strain>
    </source>
</reference>
<name>A0ABQ0GIS1_9PEZI</name>
<dbReference type="RefSeq" id="XP_070919409.1">
    <property type="nucleotide sequence ID" value="XM_071063308.1"/>
</dbReference>
<evidence type="ECO:0000313" key="2">
    <source>
        <dbReference type="Proteomes" id="UP001628179"/>
    </source>
</evidence>
<gene>
    <name evidence="1" type="ORF">MFIFM68171_07888</name>
</gene>
<dbReference type="GeneID" id="98178631"/>
<sequence length="78" mass="8253">MVAKHGVPSTLVPTTVDDVSLHLAFIATRMRVQVSHKNAEGEVACAAAQALHDARLSCLLFLVACDGGKNRNLAAKLE</sequence>